<evidence type="ECO:0000256" key="1">
    <source>
        <dbReference type="ARBA" id="ARBA00022794"/>
    </source>
</evidence>
<dbReference type="Proteomes" id="UP001162131">
    <property type="component" value="Unassembled WGS sequence"/>
</dbReference>
<feature type="compositionally biased region" description="Polar residues" evidence="2">
    <location>
        <begin position="1"/>
        <end position="21"/>
    </location>
</feature>
<gene>
    <name evidence="3" type="ORF">BSTOLATCC_MIC27334</name>
</gene>
<sequence length="140" mass="15634">MKTISSGSTQNTTPAPSQQAKRNYWAEDSKMSEIPTLISDSKVDLTGQVAAPPSAYVAQPVANLDALNQQLALPTKPEPGIDLSILTSVVKPLDQCYEPDEIWESQHLIMEVSQLIRKDKENVEKDEDYQFQVYQNQVLD</sequence>
<evidence type="ECO:0000313" key="4">
    <source>
        <dbReference type="Proteomes" id="UP001162131"/>
    </source>
</evidence>
<reference evidence="3" key="1">
    <citation type="submission" date="2021-09" db="EMBL/GenBank/DDBJ databases">
        <authorList>
            <consortium name="AG Swart"/>
            <person name="Singh M."/>
            <person name="Singh A."/>
            <person name="Seah K."/>
            <person name="Emmerich C."/>
        </authorList>
    </citation>
    <scope>NUCLEOTIDE SEQUENCE</scope>
    <source>
        <strain evidence="3">ATCC30299</strain>
    </source>
</reference>
<evidence type="ECO:0000313" key="3">
    <source>
        <dbReference type="EMBL" id="CAG9320754.1"/>
    </source>
</evidence>
<name>A0AAU9J479_9CILI</name>
<protein>
    <submittedName>
        <fullName evidence="3">Uncharacterized protein</fullName>
    </submittedName>
</protein>
<evidence type="ECO:0000256" key="2">
    <source>
        <dbReference type="SAM" id="MobiDB-lite"/>
    </source>
</evidence>
<comment type="caution">
    <text evidence="3">The sequence shown here is derived from an EMBL/GenBank/DDBJ whole genome shotgun (WGS) entry which is preliminary data.</text>
</comment>
<feature type="region of interest" description="Disordered" evidence="2">
    <location>
        <begin position="1"/>
        <end position="26"/>
    </location>
</feature>
<dbReference type="PANTHER" id="PTHR33724">
    <property type="entry name" value="INTRAFLAGELLAR TRANSPORT PROTEIN 43 HOMOLOG"/>
    <property type="match status" value="1"/>
</dbReference>
<accession>A0AAU9J479</accession>
<dbReference type="GO" id="GO:0005929">
    <property type="term" value="C:cilium"/>
    <property type="evidence" value="ECO:0007669"/>
    <property type="project" value="TreeGrafter"/>
</dbReference>
<proteinExistence type="predicted"/>
<dbReference type="AlphaFoldDB" id="A0AAU9J479"/>
<dbReference type="GO" id="GO:0030991">
    <property type="term" value="C:intraciliary transport particle A"/>
    <property type="evidence" value="ECO:0007669"/>
    <property type="project" value="InterPro"/>
</dbReference>
<organism evidence="3 4">
    <name type="scientific">Blepharisma stoltei</name>
    <dbReference type="NCBI Taxonomy" id="1481888"/>
    <lineage>
        <taxon>Eukaryota</taxon>
        <taxon>Sar</taxon>
        <taxon>Alveolata</taxon>
        <taxon>Ciliophora</taxon>
        <taxon>Postciliodesmatophora</taxon>
        <taxon>Heterotrichea</taxon>
        <taxon>Heterotrichida</taxon>
        <taxon>Blepharismidae</taxon>
        <taxon>Blepharisma</taxon>
    </lineage>
</organism>
<dbReference type="InterPro" id="IPR029302">
    <property type="entry name" value="IFT43"/>
</dbReference>
<dbReference type="EMBL" id="CAJZBQ010000027">
    <property type="protein sequence ID" value="CAG9320754.1"/>
    <property type="molecule type" value="Genomic_DNA"/>
</dbReference>
<dbReference type="GO" id="GO:0035721">
    <property type="term" value="P:intraciliary retrograde transport"/>
    <property type="evidence" value="ECO:0007669"/>
    <property type="project" value="TreeGrafter"/>
</dbReference>
<keyword evidence="1" id="KW-0970">Cilium biogenesis/degradation</keyword>
<dbReference type="PANTHER" id="PTHR33724:SF1">
    <property type="entry name" value="INTRAFLAGELLAR TRANSPORT PROTEIN 43 HOMOLOG"/>
    <property type="match status" value="1"/>
</dbReference>
<dbReference type="Pfam" id="PF15305">
    <property type="entry name" value="IFT43"/>
    <property type="match status" value="1"/>
</dbReference>
<keyword evidence="4" id="KW-1185">Reference proteome</keyword>